<keyword evidence="3 11" id="KW-0378">Hydrolase</keyword>
<evidence type="ECO:0000256" key="8">
    <source>
        <dbReference type="SAM" id="MobiDB-lite"/>
    </source>
</evidence>
<evidence type="ECO:0000259" key="10">
    <source>
        <dbReference type="Pfam" id="PF13622"/>
    </source>
</evidence>
<feature type="compositionally biased region" description="Low complexity" evidence="8">
    <location>
        <begin position="1"/>
        <end position="13"/>
    </location>
</feature>
<dbReference type="InterPro" id="IPR029069">
    <property type="entry name" value="HotDog_dom_sf"/>
</dbReference>
<dbReference type="Pfam" id="PF13622">
    <property type="entry name" value="4HBT_3"/>
    <property type="match status" value="1"/>
</dbReference>
<dbReference type="CDD" id="cd03444">
    <property type="entry name" value="Thioesterase_II_repeat1"/>
    <property type="match status" value="1"/>
</dbReference>
<accession>A0A6J4PZH5</accession>
<dbReference type="InterPro" id="IPR049449">
    <property type="entry name" value="TesB_ACOT8-like_N"/>
</dbReference>
<evidence type="ECO:0000259" key="9">
    <source>
        <dbReference type="Pfam" id="PF02551"/>
    </source>
</evidence>
<evidence type="ECO:0000256" key="6">
    <source>
        <dbReference type="ARBA" id="ARBA00071120"/>
    </source>
</evidence>
<dbReference type="AlphaFoldDB" id="A0A6J4PZH5"/>
<evidence type="ECO:0000256" key="2">
    <source>
        <dbReference type="ARBA" id="ARBA00011881"/>
    </source>
</evidence>
<dbReference type="PANTHER" id="PTHR11066">
    <property type="entry name" value="ACYL-COA THIOESTERASE"/>
    <property type="match status" value="1"/>
</dbReference>
<organism evidence="11">
    <name type="scientific">uncultured Quadrisphaera sp</name>
    <dbReference type="NCBI Taxonomy" id="904978"/>
    <lineage>
        <taxon>Bacteria</taxon>
        <taxon>Bacillati</taxon>
        <taxon>Actinomycetota</taxon>
        <taxon>Actinomycetes</taxon>
        <taxon>Kineosporiales</taxon>
        <taxon>Kineosporiaceae</taxon>
        <taxon>Quadrisphaera</taxon>
        <taxon>environmental samples</taxon>
    </lineage>
</organism>
<dbReference type="GO" id="GO:0006637">
    <property type="term" value="P:acyl-CoA metabolic process"/>
    <property type="evidence" value="ECO:0007669"/>
    <property type="project" value="InterPro"/>
</dbReference>
<evidence type="ECO:0000256" key="1">
    <source>
        <dbReference type="ARBA" id="ARBA00006538"/>
    </source>
</evidence>
<sequence length="306" mass="32718">MTAPEPAEPAAPEQAGTASDPFDDLLSVLDLRAAAASTGSRAVFTGRNAPTLGGRVFGGQVLGQALVAASRTVDPDRPAHSMHGYFLRPGEPGTPITFTVEVLRDGRSFSARRVQASQLGAPILSMIASFQVEDAGLDHAVPMPDVPAPEDLPSTAERLAGVDDPAARYWSHRRPIDVRHVGSAVYLGVDERLGTQAVWMRATGTLPDEPALHRAVTAYASDYTILEPVMRRHGVAWATPGLKAASLDHAMWWHRPVRADEWLLFTQTSPSASGARGLSQGHLFSREGDLVATVAQEGMLRVPEGR</sequence>
<dbReference type="Pfam" id="PF02551">
    <property type="entry name" value="Acyl_CoA_thio"/>
    <property type="match status" value="1"/>
</dbReference>
<dbReference type="FunFam" id="2.40.160.210:FF:000001">
    <property type="entry name" value="Acyl-CoA thioesterase II"/>
    <property type="match status" value="1"/>
</dbReference>
<dbReference type="InterPro" id="IPR003703">
    <property type="entry name" value="Acyl_CoA_thio"/>
</dbReference>
<evidence type="ECO:0000256" key="4">
    <source>
        <dbReference type="ARBA" id="ARBA00023098"/>
    </source>
</evidence>
<dbReference type="InterPro" id="IPR025652">
    <property type="entry name" value="TesB_C"/>
</dbReference>
<dbReference type="EMBL" id="CADCUY010000492">
    <property type="protein sequence ID" value="CAA9428102.1"/>
    <property type="molecule type" value="Genomic_DNA"/>
</dbReference>
<proteinExistence type="inferred from homology"/>
<gene>
    <name evidence="11" type="ORF">AVDCRST_MAG35-2419</name>
</gene>
<dbReference type="SUPFAM" id="SSF54637">
    <property type="entry name" value="Thioesterase/thiol ester dehydrase-isomerase"/>
    <property type="match status" value="2"/>
</dbReference>
<comment type="similarity">
    <text evidence="1">Belongs to the C/M/P thioester hydrolase family.</text>
</comment>
<dbReference type="GO" id="GO:0047617">
    <property type="term" value="F:fatty acyl-CoA hydrolase activity"/>
    <property type="evidence" value="ECO:0007669"/>
    <property type="project" value="UniProtKB-EC"/>
</dbReference>
<feature type="domain" description="Acyl-CoA thioesterase 2 C-terminal" evidence="9">
    <location>
        <begin position="193"/>
        <end position="299"/>
    </location>
</feature>
<dbReference type="Gene3D" id="2.40.160.210">
    <property type="entry name" value="Acyl-CoA thioesterase, double hotdog domain"/>
    <property type="match status" value="1"/>
</dbReference>
<feature type="domain" description="Acyl-CoA thioesterase-like N-terminal HotDog" evidence="10">
    <location>
        <begin position="50"/>
        <end position="131"/>
    </location>
</feature>
<dbReference type="InterPro" id="IPR042171">
    <property type="entry name" value="Acyl-CoA_hotdog"/>
</dbReference>
<name>A0A6J4PZH5_9ACTN</name>
<dbReference type="CDD" id="cd03445">
    <property type="entry name" value="Thioesterase_II_repeat2"/>
    <property type="match status" value="1"/>
</dbReference>
<evidence type="ECO:0000256" key="7">
    <source>
        <dbReference type="ARBA" id="ARBA00079653"/>
    </source>
</evidence>
<comment type="subunit">
    <text evidence="2">Homotetramer.</text>
</comment>
<evidence type="ECO:0000313" key="11">
    <source>
        <dbReference type="EMBL" id="CAA9428102.1"/>
    </source>
</evidence>
<comment type="catalytic activity">
    <reaction evidence="5">
        <text>a fatty acyl-CoA + H2O = a fatty acid + CoA + H(+)</text>
        <dbReference type="Rhea" id="RHEA:16781"/>
        <dbReference type="ChEBI" id="CHEBI:15377"/>
        <dbReference type="ChEBI" id="CHEBI:15378"/>
        <dbReference type="ChEBI" id="CHEBI:28868"/>
        <dbReference type="ChEBI" id="CHEBI:57287"/>
        <dbReference type="ChEBI" id="CHEBI:77636"/>
        <dbReference type="EC" id="3.1.2.20"/>
    </reaction>
    <physiologicalReaction direction="left-to-right" evidence="5">
        <dbReference type="Rhea" id="RHEA:16782"/>
    </physiologicalReaction>
</comment>
<protein>
    <recommendedName>
        <fullName evidence="6">Acyl-CoA thioesterase 2</fullName>
    </recommendedName>
    <alternativeName>
        <fullName evidence="7">Thioesterase II</fullName>
    </alternativeName>
</protein>
<dbReference type="PANTHER" id="PTHR11066:SF34">
    <property type="entry name" value="ACYL-COENZYME A THIOESTERASE 8"/>
    <property type="match status" value="1"/>
</dbReference>
<reference evidence="11" key="1">
    <citation type="submission" date="2020-02" db="EMBL/GenBank/DDBJ databases">
        <authorList>
            <person name="Meier V. D."/>
        </authorList>
    </citation>
    <scope>NUCLEOTIDE SEQUENCE</scope>
    <source>
        <strain evidence="11">AVDCRST_MAG35</strain>
    </source>
</reference>
<dbReference type="GO" id="GO:0009062">
    <property type="term" value="P:fatty acid catabolic process"/>
    <property type="evidence" value="ECO:0007669"/>
    <property type="project" value="TreeGrafter"/>
</dbReference>
<keyword evidence="4" id="KW-0443">Lipid metabolism</keyword>
<feature type="region of interest" description="Disordered" evidence="8">
    <location>
        <begin position="1"/>
        <end position="21"/>
    </location>
</feature>
<evidence type="ECO:0000256" key="3">
    <source>
        <dbReference type="ARBA" id="ARBA00022801"/>
    </source>
</evidence>
<evidence type="ECO:0000256" key="5">
    <source>
        <dbReference type="ARBA" id="ARBA00050943"/>
    </source>
</evidence>